<dbReference type="PANTHER" id="PTHR12428:SF66">
    <property type="entry name" value="MITOCHONDRIAL INNER MEMBRANE PROTEIN OXA1L"/>
    <property type="match status" value="1"/>
</dbReference>
<dbReference type="AlphaFoldDB" id="A0A8K0AID9"/>
<evidence type="ECO:0000259" key="12">
    <source>
        <dbReference type="Pfam" id="PF02096"/>
    </source>
</evidence>
<evidence type="ECO:0000256" key="8">
    <source>
        <dbReference type="ARBA" id="ARBA00023136"/>
    </source>
</evidence>
<dbReference type="GO" id="GO:0032979">
    <property type="term" value="P:protein insertion into mitochondrial inner membrane from matrix"/>
    <property type="evidence" value="ECO:0007669"/>
    <property type="project" value="TreeGrafter"/>
</dbReference>
<organism evidence="13 15">
    <name type="scientific">Andalucia godoyi</name>
    <name type="common">Flagellate</name>
    <dbReference type="NCBI Taxonomy" id="505711"/>
    <lineage>
        <taxon>Eukaryota</taxon>
        <taxon>Discoba</taxon>
        <taxon>Jakobida</taxon>
        <taxon>Andalucina</taxon>
        <taxon>Andaluciidae</taxon>
        <taxon>Andalucia</taxon>
    </lineage>
</organism>
<evidence type="ECO:0000256" key="10">
    <source>
        <dbReference type="SAM" id="MobiDB-lite"/>
    </source>
</evidence>
<evidence type="ECO:0000256" key="5">
    <source>
        <dbReference type="ARBA" id="ARBA00022946"/>
    </source>
</evidence>
<sequence length="262" mass="28461">MTIITFTLAFRLLVFPLNVSLVRNARRLYNIQPQIDHYSRLMRVPEALDGGTASPSAVAAAAPPAPPAPAATAEAEAREGESFEEVAASRVRAASSLMALFKEQKCHPLKNVLSPLLFAPMFLTIFAAVHRLSDPHPSAATAGGVELATQQHPGITTEGMLWFSDLTASDPTFMLPVVSAITWLITIELGLQGVPAWATTSAWRQIVRLIPLFFMPITFPLSSGVFLYWLTSNAVAIARTILLRSAAVRKFFRVPDLAKTLP</sequence>
<feature type="domain" description="Membrane insertase YidC/Oxa/ALB C-terminal" evidence="12">
    <location>
        <begin position="90"/>
        <end position="243"/>
    </location>
</feature>
<gene>
    <name evidence="13" type="ORF">ANDGO_02660</name>
    <name evidence="14" type="ORF">ANDGO_02770</name>
</gene>
<protein>
    <submittedName>
        <fullName evidence="13">Mitochondrial CIV assembly protein Cox18a (Oxa1La)</fullName>
    </submittedName>
    <submittedName>
        <fullName evidence="14">Mitochondrial CIV assembly protein Cox18b (Oxa1Lb)</fullName>
    </submittedName>
</protein>
<comment type="caution">
    <text evidence="13">The sequence shown here is derived from an EMBL/GenBank/DDBJ whole genome shotgun (WGS) entry which is preliminary data.</text>
</comment>
<dbReference type="PANTHER" id="PTHR12428">
    <property type="entry name" value="OXA1"/>
    <property type="match status" value="1"/>
</dbReference>
<evidence type="ECO:0000256" key="1">
    <source>
        <dbReference type="ARBA" id="ARBA00004448"/>
    </source>
</evidence>
<dbReference type="GO" id="GO:0005743">
    <property type="term" value="C:mitochondrial inner membrane"/>
    <property type="evidence" value="ECO:0007669"/>
    <property type="project" value="UniProtKB-SubCell"/>
</dbReference>
<keyword evidence="6 11" id="KW-1133">Transmembrane helix</keyword>
<evidence type="ECO:0000256" key="11">
    <source>
        <dbReference type="SAM" id="Phobius"/>
    </source>
</evidence>
<evidence type="ECO:0000313" key="15">
    <source>
        <dbReference type="Proteomes" id="UP000799049"/>
    </source>
</evidence>
<accession>A0A8K0AID9</accession>
<dbReference type="EMBL" id="VRVR01000012">
    <property type="protein sequence ID" value="KAF0852873.1"/>
    <property type="molecule type" value="Genomic_DNA"/>
</dbReference>
<evidence type="ECO:0000256" key="7">
    <source>
        <dbReference type="ARBA" id="ARBA00023128"/>
    </source>
</evidence>
<dbReference type="GO" id="GO:0032977">
    <property type="term" value="F:membrane insertase activity"/>
    <property type="evidence" value="ECO:0007669"/>
    <property type="project" value="InterPro"/>
</dbReference>
<evidence type="ECO:0000256" key="6">
    <source>
        <dbReference type="ARBA" id="ARBA00022989"/>
    </source>
</evidence>
<dbReference type="CDD" id="cd20069">
    <property type="entry name" value="5TM_Oxa1-like"/>
    <property type="match status" value="1"/>
</dbReference>
<evidence type="ECO:0000313" key="13">
    <source>
        <dbReference type="EMBL" id="KAF0852873.1"/>
    </source>
</evidence>
<evidence type="ECO:0000256" key="9">
    <source>
        <dbReference type="RuleBase" id="RU003945"/>
    </source>
</evidence>
<proteinExistence type="inferred from homology"/>
<keyword evidence="4" id="KW-0999">Mitochondrion inner membrane</keyword>
<evidence type="ECO:0000256" key="4">
    <source>
        <dbReference type="ARBA" id="ARBA00022792"/>
    </source>
</evidence>
<evidence type="ECO:0000313" key="14">
    <source>
        <dbReference type="EMBL" id="KAF0852877.1"/>
    </source>
</evidence>
<keyword evidence="7" id="KW-0496">Mitochondrion</keyword>
<comment type="subcellular location">
    <subcellularLocation>
        <location evidence="9">Membrane</location>
        <topology evidence="9">Multi-pass membrane protein</topology>
    </subcellularLocation>
    <subcellularLocation>
        <location evidence="1">Mitochondrion inner membrane</location>
        <topology evidence="1">Multi-pass membrane protein</topology>
    </subcellularLocation>
</comment>
<evidence type="ECO:0000256" key="2">
    <source>
        <dbReference type="ARBA" id="ARBA00009877"/>
    </source>
</evidence>
<dbReference type="InterPro" id="IPR001708">
    <property type="entry name" value="YidC/ALB3/OXA1/COX18"/>
</dbReference>
<dbReference type="Proteomes" id="UP000799049">
    <property type="component" value="Unassembled WGS sequence"/>
</dbReference>
<comment type="similarity">
    <text evidence="2 9">Belongs to the OXA1/ALB3/YidC family.</text>
</comment>
<dbReference type="Pfam" id="PF02096">
    <property type="entry name" value="60KD_IMP"/>
    <property type="match status" value="1"/>
</dbReference>
<keyword evidence="3 9" id="KW-0812">Transmembrane</keyword>
<feature type="region of interest" description="Disordered" evidence="10">
    <location>
        <begin position="53"/>
        <end position="79"/>
    </location>
</feature>
<feature type="compositionally biased region" description="Low complexity" evidence="10">
    <location>
        <begin position="53"/>
        <end position="62"/>
    </location>
</feature>
<dbReference type="OrthoDB" id="2148490at2759"/>
<name>A0A8K0AID9_ANDGO</name>
<keyword evidence="15" id="KW-1185">Reference proteome</keyword>
<feature type="transmembrane region" description="Helical" evidence="11">
    <location>
        <begin position="112"/>
        <end position="129"/>
    </location>
</feature>
<keyword evidence="8 11" id="KW-0472">Membrane</keyword>
<dbReference type="InterPro" id="IPR028055">
    <property type="entry name" value="YidC/Oxa/ALB_C"/>
</dbReference>
<feature type="transmembrane region" description="Helical" evidence="11">
    <location>
        <begin position="209"/>
        <end position="230"/>
    </location>
</feature>
<evidence type="ECO:0000256" key="3">
    <source>
        <dbReference type="ARBA" id="ARBA00022692"/>
    </source>
</evidence>
<dbReference type="EMBL" id="VRVR01000012">
    <property type="protein sequence ID" value="KAF0852877.1"/>
    <property type="molecule type" value="Genomic_DNA"/>
</dbReference>
<keyword evidence="5" id="KW-0809">Transit peptide</keyword>
<feature type="transmembrane region" description="Helical" evidence="11">
    <location>
        <begin position="173"/>
        <end position="197"/>
    </location>
</feature>
<reference evidence="13" key="1">
    <citation type="submission" date="2019-09" db="EMBL/GenBank/DDBJ databases">
        <title>The Mitochondrial Proteome of the Jakobid, Andalucia godoyi, a Protist With the Most Gene-Rich and Bacteria-Like Mitochondrial Genome.</title>
        <authorList>
            <person name="Gray M.W."/>
            <person name="Burger G."/>
            <person name="Derelle R."/>
            <person name="Klimes V."/>
            <person name="Leger M."/>
            <person name="Sarrasin M."/>
            <person name="Vlcek C."/>
            <person name="Roger A.J."/>
            <person name="Elias M."/>
            <person name="Lang B.F."/>
        </authorList>
    </citation>
    <scope>NUCLEOTIDE SEQUENCE</scope>
    <source>
        <strain evidence="13">And28</strain>
    </source>
</reference>